<feature type="non-terminal residue" evidence="6">
    <location>
        <position position="1"/>
    </location>
</feature>
<gene>
    <name evidence="6" type="ORF">BOX15_Mlig019973g2</name>
</gene>
<dbReference type="Proteomes" id="UP000215902">
    <property type="component" value="Unassembled WGS sequence"/>
</dbReference>
<evidence type="ECO:0000256" key="1">
    <source>
        <dbReference type="ARBA" id="ARBA00022598"/>
    </source>
</evidence>
<dbReference type="EMBL" id="NIVC01002864">
    <property type="protein sequence ID" value="PAA54757.1"/>
    <property type="molecule type" value="Genomic_DNA"/>
</dbReference>
<name>A0A267E1K2_9PLAT</name>
<dbReference type="Pfam" id="PF01425">
    <property type="entry name" value="Amidase"/>
    <property type="match status" value="1"/>
</dbReference>
<evidence type="ECO:0000259" key="5">
    <source>
        <dbReference type="Pfam" id="PF01425"/>
    </source>
</evidence>
<reference evidence="6 7" key="1">
    <citation type="submission" date="2017-06" db="EMBL/GenBank/DDBJ databases">
        <title>A platform for efficient transgenesis in Macrostomum lignano, a flatworm model organism for stem cell research.</title>
        <authorList>
            <person name="Berezikov E."/>
        </authorList>
    </citation>
    <scope>NUCLEOTIDE SEQUENCE [LARGE SCALE GENOMIC DNA]</scope>
    <source>
        <strain evidence="6">DV1</strain>
        <tissue evidence="6">Whole organism</tissue>
    </source>
</reference>
<dbReference type="InterPro" id="IPR023631">
    <property type="entry name" value="Amidase_dom"/>
</dbReference>
<dbReference type="GO" id="GO:0005524">
    <property type="term" value="F:ATP binding"/>
    <property type="evidence" value="ECO:0007669"/>
    <property type="project" value="UniProtKB-KW"/>
</dbReference>
<dbReference type="SUPFAM" id="SSF75304">
    <property type="entry name" value="Amidase signature (AS) enzymes"/>
    <property type="match status" value="1"/>
</dbReference>
<keyword evidence="7" id="KW-1185">Reference proteome</keyword>
<dbReference type="GO" id="GO:0070681">
    <property type="term" value="P:glutaminyl-tRNAGln biosynthesis via transamidation"/>
    <property type="evidence" value="ECO:0007669"/>
    <property type="project" value="TreeGrafter"/>
</dbReference>
<evidence type="ECO:0000313" key="6">
    <source>
        <dbReference type="EMBL" id="PAA54757.1"/>
    </source>
</evidence>
<dbReference type="GO" id="GO:0032543">
    <property type="term" value="P:mitochondrial translation"/>
    <property type="evidence" value="ECO:0007669"/>
    <property type="project" value="TreeGrafter"/>
</dbReference>
<dbReference type="InterPro" id="IPR004412">
    <property type="entry name" value="GatA"/>
</dbReference>
<dbReference type="OrthoDB" id="421993at2759"/>
<keyword evidence="3" id="KW-0067">ATP-binding</keyword>
<protein>
    <recommendedName>
        <fullName evidence="5">Amidase domain-containing protein</fullName>
    </recommendedName>
</protein>
<keyword evidence="4" id="KW-0648">Protein biosynthesis</keyword>
<comment type="caution">
    <text evidence="6">The sequence shown here is derived from an EMBL/GenBank/DDBJ whole genome shotgun (WGS) entry which is preliminary data.</text>
</comment>
<dbReference type="AlphaFoldDB" id="A0A267E1K2"/>
<dbReference type="STRING" id="282301.A0A267E1K2"/>
<evidence type="ECO:0000256" key="4">
    <source>
        <dbReference type="ARBA" id="ARBA00022917"/>
    </source>
</evidence>
<keyword evidence="2" id="KW-0547">Nucleotide-binding</keyword>
<organism evidence="6 7">
    <name type="scientific">Macrostomum lignano</name>
    <dbReference type="NCBI Taxonomy" id="282301"/>
    <lineage>
        <taxon>Eukaryota</taxon>
        <taxon>Metazoa</taxon>
        <taxon>Spiralia</taxon>
        <taxon>Lophotrochozoa</taxon>
        <taxon>Platyhelminthes</taxon>
        <taxon>Rhabditophora</taxon>
        <taxon>Macrostomorpha</taxon>
        <taxon>Macrostomida</taxon>
        <taxon>Macrostomidae</taxon>
        <taxon>Macrostomum</taxon>
    </lineage>
</organism>
<evidence type="ECO:0000256" key="3">
    <source>
        <dbReference type="ARBA" id="ARBA00022840"/>
    </source>
</evidence>
<evidence type="ECO:0000256" key="2">
    <source>
        <dbReference type="ARBA" id="ARBA00022741"/>
    </source>
</evidence>
<dbReference type="InterPro" id="IPR000120">
    <property type="entry name" value="Amidase"/>
</dbReference>
<dbReference type="GO" id="GO:0050567">
    <property type="term" value="F:glutaminyl-tRNA synthase (glutamine-hydrolyzing) activity"/>
    <property type="evidence" value="ECO:0007669"/>
    <property type="project" value="InterPro"/>
</dbReference>
<dbReference type="GO" id="GO:0005739">
    <property type="term" value="C:mitochondrion"/>
    <property type="evidence" value="ECO:0007669"/>
    <property type="project" value="UniProtKB-ARBA"/>
</dbReference>
<accession>A0A267E1K2</accession>
<sequence length="531" mass="55400">CESQLQSRMATPVGLSHGGGRSIINRIAQAISSGAITPDLLRSSAVAACRSSVGSSLNAFVSLAEPQHQPPVANRGHGSPLFGLPIAVKDNFCTAGCDTPGLAGSATCGSPTLAENFLPSYTATSVRRLLDEGAWLLGKTNLDPFGMGSGCSDGLHGPVRNPWRSSLCSSSDAPDSATNFYIAGGSSGGSAAAVASGLAVGALASDTGGSSRIPAAFCGIVGLKPTYGRVSRHGLVPLVNALDCVSIMANTVADACLLLNAMQGPDENDSTCCPVRPEPVGWSDKLAAGLKIGVPAEFSTPGMSASVLDAWSSAVTHLESDLGLTCLPVSLPHTPLSIKAYSVLCCAEVASNMARYDGIEFGLRVRDSENSVESLYTANRLAGFNSVIRSRVLAGNYFLLRRNYKAYYEQARKVWCLIKEDFDRVFQSVDLLVCPAAVTAAPTYRDFVQADNRYRTSTMDLCTQSVNLAGLPSIVLPTGLEEGTGLPLAVQVIGPAMAEARVAALAASLESWARFPLLAESSECSLLRLLD</sequence>
<feature type="domain" description="Amidase" evidence="5">
    <location>
        <begin position="76"/>
        <end position="502"/>
    </location>
</feature>
<proteinExistence type="inferred from homology"/>
<dbReference type="GO" id="GO:0030956">
    <property type="term" value="C:glutamyl-tRNA(Gln) amidotransferase complex"/>
    <property type="evidence" value="ECO:0007669"/>
    <property type="project" value="InterPro"/>
</dbReference>
<dbReference type="Gene3D" id="3.90.1300.10">
    <property type="entry name" value="Amidase signature (AS) domain"/>
    <property type="match status" value="1"/>
</dbReference>
<dbReference type="PANTHER" id="PTHR11895">
    <property type="entry name" value="TRANSAMIDASE"/>
    <property type="match status" value="1"/>
</dbReference>
<evidence type="ECO:0000313" key="7">
    <source>
        <dbReference type="Proteomes" id="UP000215902"/>
    </source>
</evidence>
<dbReference type="PANTHER" id="PTHR11895:SF7">
    <property type="entry name" value="GLUTAMYL-TRNA(GLN) AMIDOTRANSFERASE SUBUNIT A, MITOCHONDRIAL"/>
    <property type="match status" value="1"/>
</dbReference>
<keyword evidence="1" id="KW-0436">Ligase</keyword>
<dbReference type="HAMAP" id="MF_00120">
    <property type="entry name" value="GatA"/>
    <property type="match status" value="1"/>
</dbReference>
<dbReference type="InterPro" id="IPR036928">
    <property type="entry name" value="AS_sf"/>
</dbReference>